<dbReference type="AlphaFoldDB" id="A0A8S2FDU3"/>
<dbReference type="EMBL" id="CAJNOK010028429">
    <property type="protein sequence ID" value="CAF1434549.1"/>
    <property type="molecule type" value="Genomic_DNA"/>
</dbReference>
<reference evidence="2" key="1">
    <citation type="submission" date="2021-02" db="EMBL/GenBank/DDBJ databases">
        <authorList>
            <person name="Nowell W R."/>
        </authorList>
    </citation>
    <scope>NUCLEOTIDE SEQUENCE</scope>
</reference>
<dbReference type="Proteomes" id="UP000677228">
    <property type="component" value="Unassembled WGS sequence"/>
</dbReference>
<evidence type="ECO:0000313" key="2">
    <source>
        <dbReference type="EMBL" id="CAF1434549.1"/>
    </source>
</evidence>
<proteinExistence type="predicted"/>
<dbReference type="Proteomes" id="UP000682733">
    <property type="component" value="Unassembled WGS sequence"/>
</dbReference>
<organism evidence="2 4">
    <name type="scientific">Didymodactylos carnosus</name>
    <dbReference type="NCBI Taxonomy" id="1234261"/>
    <lineage>
        <taxon>Eukaryota</taxon>
        <taxon>Metazoa</taxon>
        <taxon>Spiralia</taxon>
        <taxon>Gnathifera</taxon>
        <taxon>Rotifera</taxon>
        <taxon>Eurotatoria</taxon>
        <taxon>Bdelloidea</taxon>
        <taxon>Philodinida</taxon>
        <taxon>Philodinidae</taxon>
        <taxon>Didymodactylos</taxon>
    </lineage>
</organism>
<sequence length="266" mass="30007">KMNSTIMEIFQNSTLINNANNFGTKRTLSPLITILIQSKIIQDNNESNSTETTSTSKSNEHIDNSNSGKSLIIILAITLPTLATMAILLLVLLCYRRRHSSVWLKKIENDSQLKSIVVNLSTESDYSTKKFVKERFRHTYTNPKTETIIYNRVTDPTTPLMQNSFCRKEGTINLAFEDTPNPTLINSLSSEKLTTGDRMSTIDIDFPISIQSSVRINQTFIEAIAAHRLSLTEPYCYESSNNRSSSSSNYSDSSQIILLFSQRTEL</sequence>
<keyword evidence="1" id="KW-0472">Membrane</keyword>
<gene>
    <name evidence="2" type="ORF">OVA965_LOCUS34187</name>
    <name evidence="3" type="ORF">TMI583_LOCUS35096</name>
</gene>
<keyword evidence="1" id="KW-1133">Transmembrane helix</keyword>
<dbReference type="EMBL" id="CAJOBA010050214">
    <property type="protein sequence ID" value="CAF4232025.1"/>
    <property type="molecule type" value="Genomic_DNA"/>
</dbReference>
<feature type="non-terminal residue" evidence="2">
    <location>
        <position position="1"/>
    </location>
</feature>
<keyword evidence="1" id="KW-0812">Transmembrane</keyword>
<name>A0A8S2FDU3_9BILA</name>
<evidence type="ECO:0000313" key="3">
    <source>
        <dbReference type="EMBL" id="CAF4232025.1"/>
    </source>
</evidence>
<accession>A0A8S2FDU3</accession>
<comment type="caution">
    <text evidence="2">The sequence shown here is derived from an EMBL/GenBank/DDBJ whole genome shotgun (WGS) entry which is preliminary data.</text>
</comment>
<protein>
    <submittedName>
        <fullName evidence="2">Uncharacterized protein</fullName>
    </submittedName>
</protein>
<feature type="transmembrane region" description="Helical" evidence="1">
    <location>
        <begin position="71"/>
        <end position="95"/>
    </location>
</feature>
<evidence type="ECO:0000313" key="4">
    <source>
        <dbReference type="Proteomes" id="UP000677228"/>
    </source>
</evidence>
<evidence type="ECO:0000256" key="1">
    <source>
        <dbReference type="SAM" id="Phobius"/>
    </source>
</evidence>